<dbReference type="Proteomes" id="UP001165135">
    <property type="component" value="Unassembled WGS sequence"/>
</dbReference>
<dbReference type="AlphaFoldDB" id="A0A9W6VW65"/>
<comment type="caution">
    <text evidence="1">The sequence shown here is derived from an EMBL/GenBank/DDBJ whole genome shotgun (WGS) entry which is preliminary data.</text>
</comment>
<dbReference type="RefSeq" id="WP_285637006.1">
    <property type="nucleotide sequence ID" value="NZ_BSTJ01000024.1"/>
</dbReference>
<accession>A0A9W6VW65</accession>
<gene>
    <name evidence="1" type="ORF">Airi01_101760</name>
</gene>
<dbReference type="EMBL" id="BSTJ01000024">
    <property type="protein sequence ID" value="GLY81909.1"/>
    <property type="molecule type" value="Genomic_DNA"/>
</dbReference>
<evidence type="ECO:0000313" key="2">
    <source>
        <dbReference type="Proteomes" id="UP001165135"/>
    </source>
</evidence>
<name>A0A9W6VW65_9ACTN</name>
<proteinExistence type="predicted"/>
<protein>
    <recommendedName>
        <fullName evidence="3">WXG100 family type VII secretion target</fullName>
    </recommendedName>
</protein>
<evidence type="ECO:0000313" key="1">
    <source>
        <dbReference type="EMBL" id="GLY81909.1"/>
    </source>
</evidence>
<sequence length="87" mass="9731">MGTGHADQAVWADAEARIRAEIRRLDDIVDGLRSGTARLHWQGPGAGRFRWRTDRRVRELHDQRATLTLLLSLCGRAGAAVRTGEKK</sequence>
<reference evidence="1" key="1">
    <citation type="submission" date="2023-03" db="EMBL/GenBank/DDBJ databases">
        <title>Actinoallomurus iriomotensis NBRC 103681.</title>
        <authorList>
            <person name="Ichikawa N."/>
            <person name="Sato H."/>
            <person name="Tonouchi N."/>
        </authorList>
    </citation>
    <scope>NUCLEOTIDE SEQUENCE</scope>
    <source>
        <strain evidence="1">NBRC 103681</strain>
    </source>
</reference>
<evidence type="ECO:0008006" key="3">
    <source>
        <dbReference type="Google" id="ProtNLM"/>
    </source>
</evidence>
<organism evidence="1 2">
    <name type="scientific">Actinoallomurus iriomotensis</name>
    <dbReference type="NCBI Taxonomy" id="478107"/>
    <lineage>
        <taxon>Bacteria</taxon>
        <taxon>Bacillati</taxon>
        <taxon>Actinomycetota</taxon>
        <taxon>Actinomycetes</taxon>
        <taxon>Streptosporangiales</taxon>
        <taxon>Thermomonosporaceae</taxon>
        <taxon>Actinoallomurus</taxon>
    </lineage>
</organism>